<proteinExistence type="predicted"/>
<accession>T0R580</accession>
<dbReference type="GeneID" id="19958152"/>
<name>T0R580_SAPDV</name>
<gene>
    <name evidence="1" type="ORF">SDRG_17425</name>
</gene>
<protein>
    <submittedName>
        <fullName evidence="1">Uncharacterized protein</fullName>
    </submittedName>
</protein>
<evidence type="ECO:0000313" key="2">
    <source>
        <dbReference type="Proteomes" id="UP000030762"/>
    </source>
</evidence>
<sequence>MLALQPFISIALQRYGPSENKLDDNGVVALLQLTHGTTSLDAALVIALVARLLALARFDATVVTPLADTDDVCKLTSDARGAVWICANLDHTPGLAALLAYAKALEAAHEAPITVIMDVIVPSHDQA</sequence>
<organism evidence="1 2">
    <name type="scientific">Saprolegnia diclina (strain VS20)</name>
    <dbReference type="NCBI Taxonomy" id="1156394"/>
    <lineage>
        <taxon>Eukaryota</taxon>
        <taxon>Sar</taxon>
        <taxon>Stramenopiles</taxon>
        <taxon>Oomycota</taxon>
        <taxon>Saprolegniomycetes</taxon>
        <taxon>Saprolegniales</taxon>
        <taxon>Saprolegniaceae</taxon>
        <taxon>Saprolegnia</taxon>
    </lineage>
</organism>
<dbReference type="RefSeq" id="XP_008621889.1">
    <property type="nucleotide sequence ID" value="XM_008623667.1"/>
</dbReference>
<reference evidence="1 2" key="1">
    <citation type="submission" date="2012-04" db="EMBL/GenBank/DDBJ databases">
        <title>The Genome Sequence of Saprolegnia declina VS20.</title>
        <authorList>
            <consortium name="The Broad Institute Genome Sequencing Platform"/>
            <person name="Russ C."/>
            <person name="Nusbaum C."/>
            <person name="Tyler B."/>
            <person name="van West P."/>
            <person name="Dieguez-Uribeondo J."/>
            <person name="de Bruijn I."/>
            <person name="Tripathy S."/>
            <person name="Jiang R."/>
            <person name="Young S.K."/>
            <person name="Zeng Q."/>
            <person name="Gargeya S."/>
            <person name="Fitzgerald M."/>
            <person name="Haas B."/>
            <person name="Abouelleil A."/>
            <person name="Alvarado L."/>
            <person name="Arachchi H.M."/>
            <person name="Berlin A."/>
            <person name="Chapman S.B."/>
            <person name="Goldberg J."/>
            <person name="Griggs A."/>
            <person name="Gujja S."/>
            <person name="Hansen M."/>
            <person name="Howarth C."/>
            <person name="Imamovic A."/>
            <person name="Larimer J."/>
            <person name="McCowen C."/>
            <person name="Montmayeur A."/>
            <person name="Murphy C."/>
            <person name="Neiman D."/>
            <person name="Pearson M."/>
            <person name="Priest M."/>
            <person name="Roberts A."/>
            <person name="Saif S."/>
            <person name="Shea T."/>
            <person name="Sisk P."/>
            <person name="Sykes S."/>
            <person name="Wortman J."/>
            <person name="Nusbaum C."/>
            <person name="Birren B."/>
        </authorList>
    </citation>
    <scope>NUCLEOTIDE SEQUENCE [LARGE SCALE GENOMIC DNA]</scope>
    <source>
        <strain evidence="1 2">VS20</strain>
    </source>
</reference>
<dbReference type="VEuPathDB" id="FungiDB:SDRG_17425"/>
<keyword evidence="2" id="KW-1185">Reference proteome</keyword>
<feature type="non-terminal residue" evidence="1">
    <location>
        <position position="127"/>
    </location>
</feature>
<evidence type="ECO:0000313" key="1">
    <source>
        <dbReference type="EMBL" id="EQC24682.1"/>
    </source>
</evidence>
<dbReference type="InParanoid" id="T0R580"/>
<dbReference type="AlphaFoldDB" id="T0R580"/>
<dbReference type="EMBL" id="JH767489">
    <property type="protein sequence ID" value="EQC24682.1"/>
    <property type="molecule type" value="Genomic_DNA"/>
</dbReference>
<dbReference type="Proteomes" id="UP000030762">
    <property type="component" value="Unassembled WGS sequence"/>
</dbReference>